<dbReference type="InterPro" id="IPR013655">
    <property type="entry name" value="PAS_fold_3"/>
</dbReference>
<dbReference type="InterPro" id="IPR036097">
    <property type="entry name" value="HisK_dim/P_sf"/>
</dbReference>
<evidence type="ECO:0000256" key="4">
    <source>
        <dbReference type="ARBA" id="ARBA00022679"/>
    </source>
</evidence>
<sequence length="1317" mass="145424">MKEVGVGKGFVVVGKCKGGHEGNPLSLMFCAAAWFRLPAGTVLCALRGGPDRTHGPACRCTRRIMKPFARLAMTSPIFHEGHPQARATFLALCSSPGRIPAAIPQHPRDYCPHGYDIQPAGASQRRDTMNGRDFSGSTHTEIMHSRDRNALFPCHISCVIFESYQPGLKTIQPREVAGMLACLAKYRFCIVGLGASAGGIEALAEFLGHLPGAPGCAFILAMPAQPDFSGNILDELRKLTQMAVDPAEDGVELRPDHIYMLRPEALPRLDSGVLRLEKPPAGGQHHPIDALFLALACGSRDCFAAIVFSGTEDDGARGMAAVKSAGGLTMVQAPCSAFFGSLPVASQGSGNVDHCSPPGDLAEHLMQYLRYKMVDNAHMTGLANAEHGKPPFGCAADGILSRNDDDEHAARLQRALESDDRPALLVDSDLVLRACSPAAQRLFRINQARLNRPLKDLRFLQAGADIESWCRNVLHHAVRCEEELRLEDGRHFLLRMVPHRQDENGADGVVLLFKDISSRKALEEGLRLSNERLALVLEATGAGVYEYKIPPDATTYHSARWAEILGYRLYEIPPYDAFPEWFVEKAHPADVDRMHAAYRAFTAGTTDKCDIEIRLRRKDGSYVWTHYVSRAASRDAEGHATHVVGLMVDITEKKNIELELERRVEKRTAELSESRSRLRTLLDNFPKGGVSLFDHDLRILIAAGEIFNTIAGAREQQEGKTIHEAFDPQMVEFIEPIFRRVLKGERVSYEFEINNNYYEATAVPVRDEHGAVRAGMAMAHVVTSQRDLEKRLRASRNEMRRHASQLVATIKAMNDGVVVYNADGSIAMANRTALNFFHVGGTEITPLNESRALEFRLWRDGEEIALDATPSRRALNGETVIDEVLEVRRSDGTSIVLNNNASPIYDDKDELIGCVLVLRDITEQLQREHELEQAKEAAQAANAAKTAFLANMSHELRTPLTGILGMAALLNEQTRPDEIEGHAALILEAGRQLQTILDDILDLTQIETNRITLRPSPVDIAELIWSITLLHKPTAEVKSLALHSSIDPDIPEQMMADKNRLQQVLDNLIGNAIKYTNSGRIDIWVSMQESDSGRLVRFDIRDTGAGIAQDQLGLVFEKFYQTGDYLTKPQKGVGLGLAISKSLIRLMGGDIFVESTLGKGSVFSIVIPYTPVQAETVDKRPKVKRPPDLLAVLPPQKVLLVEDNAINRKFMKTLLEQTGHQVSEASDGQQAVTAIEQEPFDLVFMDVQMPIMDGLEATRQIRASENPRVRDTKIIALTAYALESDRKRIERSGIAWYVAKPVNVEGLAEAMRTAIAS</sequence>
<dbReference type="InterPro" id="IPR000673">
    <property type="entry name" value="Sig_transdc_resp-reg_Me-estase"/>
</dbReference>
<dbReference type="GO" id="GO:0000155">
    <property type="term" value="F:phosphorelay sensor kinase activity"/>
    <property type="evidence" value="ECO:0007669"/>
    <property type="project" value="InterPro"/>
</dbReference>
<dbReference type="Proteomes" id="UP000434052">
    <property type="component" value="Unassembled WGS sequence"/>
</dbReference>
<dbReference type="InterPro" id="IPR000014">
    <property type="entry name" value="PAS"/>
</dbReference>
<dbReference type="PROSITE" id="PS50110">
    <property type="entry name" value="RESPONSE_REGULATORY"/>
    <property type="match status" value="1"/>
</dbReference>
<dbReference type="GO" id="GO:0000156">
    <property type="term" value="F:phosphorelay response regulator activity"/>
    <property type="evidence" value="ECO:0007669"/>
    <property type="project" value="InterPro"/>
</dbReference>
<dbReference type="PROSITE" id="PS50113">
    <property type="entry name" value="PAC"/>
    <property type="match status" value="3"/>
</dbReference>
<keyword evidence="3 7" id="KW-0597">Phosphoprotein</keyword>
<dbReference type="PRINTS" id="PR00344">
    <property type="entry name" value="BCTRLSENSOR"/>
</dbReference>
<evidence type="ECO:0000313" key="12">
    <source>
        <dbReference type="EMBL" id="TVM31936.1"/>
    </source>
</evidence>
<dbReference type="InterPro" id="IPR001610">
    <property type="entry name" value="PAC"/>
</dbReference>
<keyword evidence="5" id="KW-0418">Kinase</keyword>
<feature type="domain" description="PAC" evidence="10">
    <location>
        <begin position="881"/>
        <end position="933"/>
    </location>
</feature>
<dbReference type="Pfam" id="PF13596">
    <property type="entry name" value="PAS_10"/>
    <property type="match status" value="1"/>
</dbReference>
<dbReference type="Pfam" id="PF02518">
    <property type="entry name" value="HATPase_c"/>
    <property type="match status" value="1"/>
</dbReference>
<comment type="catalytic activity">
    <reaction evidence="1">
        <text>ATP + protein L-histidine = ADP + protein N-phospho-L-histidine.</text>
        <dbReference type="EC" id="2.7.13.3"/>
    </reaction>
</comment>
<proteinExistence type="predicted"/>
<dbReference type="SUPFAM" id="SSF52738">
    <property type="entry name" value="Methylesterase CheB, C-terminal domain"/>
    <property type="match status" value="1"/>
</dbReference>
<dbReference type="PROSITE" id="PS50122">
    <property type="entry name" value="CHEB"/>
    <property type="match status" value="1"/>
</dbReference>
<dbReference type="CDD" id="cd17546">
    <property type="entry name" value="REC_hyHK_CKI1_RcsC-like"/>
    <property type="match status" value="1"/>
</dbReference>
<dbReference type="InterPro" id="IPR003594">
    <property type="entry name" value="HATPase_dom"/>
</dbReference>
<dbReference type="InterPro" id="IPR035909">
    <property type="entry name" value="CheB_C"/>
</dbReference>
<feature type="domain" description="Histidine kinase" evidence="8">
    <location>
        <begin position="951"/>
        <end position="1171"/>
    </location>
</feature>
<dbReference type="OrthoDB" id="9786165at2"/>
<dbReference type="Gene3D" id="1.10.287.130">
    <property type="match status" value="1"/>
</dbReference>
<dbReference type="CDD" id="cd16434">
    <property type="entry name" value="CheB-CheR_fusion"/>
    <property type="match status" value="1"/>
</dbReference>
<dbReference type="InterPro" id="IPR005467">
    <property type="entry name" value="His_kinase_dom"/>
</dbReference>
<dbReference type="SMART" id="SM00091">
    <property type="entry name" value="PAS"/>
    <property type="match status" value="3"/>
</dbReference>
<dbReference type="CDD" id="cd16922">
    <property type="entry name" value="HATPase_EvgS-ArcB-TorS-like"/>
    <property type="match status" value="1"/>
</dbReference>
<dbReference type="PANTHER" id="PTHR43047">
    <property type="entry name" value="TWO-COMPONENT HISTIDINE PROTEIN KINASE"/>
    <property type="match status" value="1"/>
</dbReference>
<gene>
    <name evidence="12" type="ORF">DQK91_17180</name>
</gene>
<comment type="caution">
    <text evidence="12">The sequence shown here is derived from an EMBL/GenBank/DDBJ whole genome shotgun (WGS) entry which is preliminary data.</text>
</comment>
<dbReference type="EC" id="2.7.13.3" evidence="2"/>
<dbReference type="CDD" id="cd00130">
    <property type="entry name" value="PAS"/>
    <property type="match status" value="2"/>
</dbReference>
<dbReference type="SUPFAM" id="SSF55785">
    <property type="entry name" value="PYP-like sensor domain (PAS domain)"/>
    <property type="match status" value="4"/>
</dbReference>
<dbReference type="Gene3D" id="3.30.450.20">
    <property type="entry name" value="PAS domain"/>
    <property type="match status" value="4"/>
</dbReference>
<organism evidence="12 13">
    <name type="scientific">Oceanidesulfovibrio marinus</name>
    <dbReference type="NCBI Taxonomy" id="370038"/>
    <lineage>
        <taxon>Bacteria</taxon>
        <taxon>Pseudomonadati</taxon>
        <taxon>Thermodesulfobacteriota</taxon>
        <taxon>Desulfovibrionia</taxon>
        <taxon>Desulfovibrionales</taxon>
        <taxon>Desulfovibrionaceae</taxon>
        <taxon>Oceanidesulfovibrio</taxon>
    </lineage>
</organism>
<evidence type="ECO:0000256" key="6">
    <source>
        <dbReference type="PROSITE-ProRule" id="PRU00050"/>
    </source>
</evidence>
<dbReference type="SUPFAM" id="SSF55874">
    <property type="entry name" value="ATPase domain of HSP90 chaperone/DNA topoisomerase II/histidine kinase"/>
    <property type="match status" value="1"/>
</dbReference>
<evidence type="ECO:0000256" key="7">
    <source>
        <dbReference type="PROSITE-ProRule" id="PRU00169"/>
    </source>
</evidence>
<feature type="domain" description="PAC" evidence="10">
    <location>
        <begin position="609"/>
        <end position="662"/>
    </location>
</feature>
<comment type="caution">
    <text evidence="6">Lacks conserved residue(s) required for the propagation of feature annotation.</text>
</comment>
<dbReference type="FunFam" id="3.30.565.10:FF:000010">
    <property type="entry name" value="Sensor histidine kinase RcsC"/>
    <property type="match status" value="1"/>
</dbReference>
<dbReference type="GO" id="GO:0005737">
    <property type="term" value="C:cytoplasm"/>
    <property type="evidence" value="ECO:0007669"/>
    <property type="project" value="InterPro"/>
</dbReference>
<feature type="domain" description="CheB-type methylesterase" evidence="11">
    <location>
        <begin position="190"/>
        <end position="372"/>
    </location>
</feature>
<evidence type="ECO:0000313" key="13">
    <source>
        <dbReference type="Proteomes" id="UP000434052"/>
    </source>
</evidence>
<dbReference type="SMART" id="SM00388">
    <property type="entry name" value="HisKA"/>
    <property type="match status" value="1"/>
</dbReference>
<name>A0A6P1ZCL4_9BACT</name>
<dbReference type="Gene3D" id="3.40.50.180">
    <property type="entry name" value="Methylesterase CheB, C-terminal domain"/>
    <property type="match status" value="1"/>
</dbReference>
<dbReference type="InterPro" id="IPR003661">
    <property type="entry name" value="HisK_dim/P_dom"/>
</dbReference>
<evidence type="ECO:0000259" key="9">
    <source>
        <dbReference type="PROSITE" id="PS50110"/>
    </source>
</evidence>
<accession>A0A6P1ZCL4</accession>
<dbReference type="SUPFAM" id="SSF52172">
    <property type="entry name" value="CheY-like"/>
    <property type="match status" value="1"/>
</dbReference>
<reference evidence="12 13" key="1">
    <citation type="submission" date="2018-06" db="EMBL/GenBank/DDBJ databases">
        <title>Complete genome of Desulfovibrio marinus P48SEP.</title>
        <authorList>
            <person name="Crispim J.S."/>
            <person name="Vidigal P.M.P."/>
            <person name="Silva L.C.F."/>
            <person name="Araujo L.C."/>
            <person name="Laguardia C.N."/>
            <person name="Dias R.S."/>
            <person name="Sousa M.P."/>
            <person name="Paula S.O."/>
            <person name="Silva C."/>
        </authorList>
    </citation>
    <scope>NUCLEOTIDE SEQUENCE [LARGE SCALE GENOMIC DNA]</scope>
    <source>
        <strain evidence="12 13">P48SEP</strain>
    </source>
</reference>
<dbReference type="PROSITE" id="PS50109">
    <property type="entry name" value="HIS_KIN"/>
    <property type="match status" value="1"/>
</dbReference>
<protein>
    <recommendedName>
        <fullName evidence="2">histidine kinase</fullName>
        <ecNumber evidence="2">2.7.13.3</ecNumber>
    </recommendedName>
</protein>
<dbReference type="InterPro" id="IPR013656">
    <property type="entry name" value="PAS_4"/>
</dbReference>
<dbReference type="InterPro" id="IPR001789">
    <property type="entry name" value="Sig_transdc_resp-reg_receiver"/>
</dbReference>
<dbReference type="EMBL" id="QMIF01000013">
    <property type="protein sequence ID" value="TVM31936.1"/>
    <property type="molecule type" value="Genomic_DNA"/>
</dbReference>
<dbReference type="Pfam" id="PF08448">
    <property type="entry name" value="PAS_4"/>
    <property type="match status" value="2"/>
</dbReference>
<evidence type="ECO:0000256" key="1">
    <source>
        <dbReference type="ARBA" id="ARBA00000085"/>
    </source>
</evidence>
<dbReference type="Pfam" id="PF00512">
    <property type="entry name" value="HisKA"/>
    <property type="match status" value="1"/>
</dbReference>
<dbReference type="InterPro" id="IPR004358">
    <property type="entry name" value="Sig_transdc_His_kin-like_C"/>
</dbReference>
<dbReference type="SMART" id="SM00448">
    <property type="entry name" value="REC"/>
    <property type="match status" value="1"/>
</dbReference>
<dbReference type="Gene3D" id="3.30.565.10">
    <property type="entry name" value="Histidine kinase-like ATPase, C-terminal domain"/>
    <property type="match status" value="1"/>
</dbReference>
<dbReference type="SUPFAM" id="SSF47384">
    <property type="entry name" value="Homodimeric domain of signal transducing histidine kinase"/>
    <property type="match status" value="1"/>
</dbReference>
<evidence type="ECO:0000259" key="8">
    <source>
        <dbReference type="PROSITE" id="PS50109"/>
    </source>
</evidence>
<evidence type="ECO:0000259" key="11">
    <source>
        <dbReference type="PROSITE" id="PS50122"/>
    </source>
</evidence>
<dbReference type="Pfam" id="PF08447">
    <property type="entry name" value="PAS_3"/>
    <property type="match status" value="1"/>
</dbReference>
<dbReference type="GO" id="GO:0008984">
    <property type="term" value="F:protein-glutamate methylesterase activity"/>
    <property type="evidence" value="ECO:0007669"/>
    <property type="project" value="InterPro"/>
</dbReference>
<evidence type="ECO:0000256" key="5">
    <source>
        <dbReference type="ARBA" id="ARBA00022777"/>
    </source>
</evidence>
<feature type="modified residue" description="4-aspartylphosphate" evidence="7">
    <location>
        <position position="1246"/>
    </location>
</feature>
<dbReference type="InterPro" id="IPR036890">
    <property type="entry name" value="HATPase_C_sf"/>
</dbReference>
<dbReference type="Gene3D" id="3.40.50.2300">
    <property type="match status" value="1"/>
</dbReference>
<dbReference type="InterPro" id="IPR011006">
    <property type="entry name" value="CheY-like_superfamily"/>
</dbReference>
<dbReference type="CDD" id="cd00082">
    <property type="entry name" value="HisKA"/>
    <property type="match status" value="1"/>
</dbReference>
<dbReference type="InterPro" id="IPR035965">
    <property type="entry name" value="PAS-like_dom_sf"/>
</dbReference>
<dbReference type="SMART" id="SM00387">
    <property type="entry name" value="HATPase_c"/>
    <property type="match status" value="1"/>
</dbReference>
<feature type="domain" description="Response regulatory" evidence="9">
    <location>
        <begin position="1197"/>
        <end position="1315"/>
    </location>
</feature>
<evidence type="ECO:0000256" key="3">
    <source>
        <dbReference type="ARBA" id="ARBA00022553"/>
    </source>
</evidence>
<dbReference type="SMART" id="SM00086">
    <property type="entry name" value="PAC"/>
    <property type="match status" value="3"/>
</dbReference>
<dbReference type="Pfam" id="PF01339">
    <property type="entry name" value="CheB_methylest"/>
    <property type="match status" value="1"/>
</dbReference>
<dbReference type="Pfam" id="PF00072">
    <property type="entry name" value="Response_reg"/>
    <property type="match status" value="1"/>
</dbReference>
<keyword evidence="4" id="KW-0808">Transferase</keyword>
<feature type="domain" description="PAC" evidence="10">
    <location>
        <begin position="478"/>
        <end position="528"/>
    </location>
</feature>
<dbReference type="NCBIfam" id="TIGR00229">
    <property type="entry name" value="sensory_box"/>
    <property type="match status" value="2"/>
</dbReference>
<evidence type="ECO:0000259" key="10">
    <source>
        <dbReference type="PROSITE" id="PS50113"/>
    </source>
</evidence>
<dbReference type="GO" id="GO:0006935">
    <property type="term" value="P:chemotaxis"/>
    <property type="evidence" value="ECO:0007669"/>
    <property type="project" value="InterPro"/>
</dbReference>
<dbReference type="InterPro" id="IPR000700">
    <property type="entry name" value="PAS-assoc_C"/>
</dbReference>
<evidence type="ECO:0000256" key="2">
    <source>
        <dbReference type="ARBA" id="ARBA00012438"/>
    </source>
</evidence>